<dbReference type="Gene3D" id="3.10.129.10">
    <property type="entry name" value="Hotdog Thioesterase"/>
    <property type="match status" value="2"/>
</dbReference>
<evidence type="ECO:0000313" key="2">
    <source>
        <dbReference type="EMBL" id="EOQ87737.1"/>
    </source>
</evidence>
<proteinExistence type="predicted"/>
<evidence type="ECO:0000256" key="1">
    <source>
        <dbReference type="ARBA" id="ARBA00022801"/>
    </source>
</evidence>
<dbReference type="CDD" id="cd00586">
    <property type="entry name" value="4HBT"/>
    <property type="match status" value="2"/>
</dbReference>
<dbReference type="PANTHER" id="PTHR31793:SF37">
    <property type="entry name" value="ACYL-COA THIOESTER HYDROLASE YBGC"/>
    <property type="match status" value="1"/>
</dbReference>
<reference evidence="2 3" key="1">
    <citation type="submission" date="2013-04" db="EMBL/GenBank/DDBJ databases">
        <authorList>
            <person name="Harkins D.M."/>
            <person name="Durkin A.S."/>
            <person name="Brinkac L.M."/>
            <person name="Haft D.H."/>
            <person name="Selengut J.D."/>
            <person name="Sanka R."/>
            <person name="DePew J."/>
            <person name="Purushe J."/>
            <person name="Hartskeerl R.A."/>
            <person name="Ahmed A."/>
            <person name="van der Linden H."/>
            <person name="Goris M.G.A."/>
            <person name="Vinetz J.M."/>
            <person name="Sutton G.G."/>
            <person name="Nierman W.C."/>
            <person name="Fouts D.E."/>
        </authorList>
    </citation>
    <scope>NUCLEOTIDE SEQUENCE [LARGE SCALE GENOMIC DNA]</scope>
    <source>
        <strain evidence="2 3">Sao Paulo</strain>
    </source>
</reference>
<name>A0A5E8HAF5_9LEPT</name>
<accession>A0A5E8HAF5</accession>
<dbReference type="GO" id="GO:0047617">
    <property type="term" value="F:fatty acyl-CoA hydrolase activity"/>
    <property type="evidence" value="ECO:0007669"/>
    <property type="project" value="TreeGrafter"/>
</dbReference>
<gene>
    <name evidence="2" type="ORF">LEP1GSC202_2373</name>
</gene>
<protein>
    <recommendedName>
        <fullName evidence="4">Thioesterase-like family protein</fullName>
    </recommendedName>
</protein>
<sequence>MNFSLPSNDNQKKGGMNQIFRKTLTTRHFDLDWNRHVTSRTYEKFAYDARCEVLKEFGFSIESMLNNAIVISPNSSYVRFLNQQFVNSEIDVETEVFSLPNSSLFWKQLMVDKDGKKVCTIESVSSLYQNGFLLSIENIPKINNQKQHEFSIHPKPIQQNSIEHDYYIPYSDMNCFWILPADAIWKIFEEGRFLFFKEIVDFQLIKETDSTTFFMGGEIQIFHQPSPGSHIKLYSWIESFEKIRFYFRQDIVDGNGKLLASMKDEQLFVSLSNSRPKRAPSAFFEKIERFIE</sequence>
<dbReference type="PANTHER" id="PTHR31793">
    <property type="entry name" value="4-HYDROXYBENZOYL-COA THIOESTERASE FAMILY MEMBER"/>
    <property type="match status" value="1"/>
</dbReference>
<dbReference type="Proteomes" id="UP000013996">
    <property type="component" value="Unassembled WGS sequence"/>
</dbReference>
<dbReference type="SUPFAM" id="SSF54637">
    <property type="entry name" value="Thioesterase/thiol ester dehydrase-isomerase"/>
    <property type="match status" value="2"/>
</dbReference>
<evidence type="ECO:0000313" key="3">
    <source>
        <dbReference type="Proteomes" id="UP000013996"/>
    </source>
</evidence>
<organism evidence="2 3">
    <name type="scientific">Leptospira yanagawae serovar Saopaulo str. Sao Paulo = ATCC 700523</name>
    <dbReference type="NCBI Taxonomy" id="1249483"/>
    <lineage>
        <taxon>Bacteria</taxon>
        <taxon>Pseudomonadati</taxon>
        <taxon>Spirochaetota</taxon>
        <taxon>Spirochaetia</taxon>
        <taxon>Leptospirales</taxon>
        <taxon>Leptospiraceae</taxon>
        <taxon>Leptospira</taxon>
    </lineage>
</organism>
<dbReference type="InterPro" id="IPR029069">
    <property type="entry name" value="HotDog_dom_sf"/>
</dbReference>
<keyword evidence="1" id="KW-0378">Hydrolase</keyword>
<comment type="caution">
    <text evidence="2">The sequence shown here is derived from an EMBL/GenBank/DDBJ whole genome shotgun (WGS) entry which is preliminary data.</text>
</comment>
<evidence type="ECO:0008006" key="4">
    <source>
        <dbReference type="Google" id="ProtNLM"/>
    </source>
</evidence>
<dbReference type="STRING" id="1249483.LEP1GSC202_2373"/>
<dbReference type="AlphaFoldDB" id="A0A5E8HAF5"/>
<dbReference type="EMBL" id="AOGX02000032">
    <property type="protein sequence ID" value="EOQ87737.1"/>
    <property type="molecule type" value="Genomic_DNA"/>
</dbReference>
<dbReference type="InterPro" id="IPR050563">
    <property type="entry name" value="4-hydroxybenzoyl-CoA_TE"/>
</dbReference>